<proteinExistence type="predicted"/>
<dbReference type="Proteomes" id="UP001500842">
    <property type="component" value="Unassembled WGS sequence"/>
</dbReference>
<dbReference type="RefSeq" id="WP_141004739.1">
    <property type="nucleotide sequence ID" value="NZ_BAAAOR010000015.1"/>
</dbReference>
<evidence type="ECO:0000313" key="4">
    <source>
        <dbReference type="Proteomes" id="UP001500842"/>
    </source>
</evidence>
<evidence type="ECO:0000259" key="2">
    <source>
        <dbReference type="Pfam" id="PF01734"/>
    </source>
</evidence>
<name>A0ABN2AFJ6_9ACTN</name>
<keyword evidence="1" id="KW-0443">Lipid metabolism</keyword>
<dbReference type="Gene3D" id="3.40.1090.10">
    <property type="entry name" value="Cytosolic phospholipase A2 catalytic domain"/>
    <property type="match status" value="1"/>
</dbReference>
<keyword evidence="4" id="KW-1185">Reference proteome</keyword>
<accession>A0ABN2AFJ6</accession>
<dbReference type="Pfam" id="PF01734">
    <property type="entry name" value="Patatin"/>
    <property type="match status" value="1"/>
</dbReference>
<organism evidence="3 4">
    <name type="scientific">Nocardioides humi</name>
    <dbReference type="NCBI Taxonomy" id="449461"/>
    <lineage>
        <taxon>Bacteria</taxon>
        <taxon>Bacillati</taxon>
        <taxon>Actinomycetota</taxon>
        <taxon>Actinomycetes</taxon>
        <taxon>Propionibacteriales</taxon>
        <taxon>Nocardioidaceae</taxon>
        <taxon>Nocardioides</taxon>
    </lineage>
</organism>
<dbReference type="InterPro" id="IPR002641">
    <property type="entry name" value="PNPLA_dom"/>
</dbReference>
<feature type="domain" description="PNPLA" evidence="2">
    <location>
        <begin position="29"/>
        <end position="98"/>
    </location>
</feature>
<dbReference type="EMBL" id="BAAAOR010000015">
    <property type="protein sequence ID" value="GAA1517960.1"/>
    <property type="molecule type" value="Genomic_DNA"/>
</dbReference>
<protein>
    <recommendedName>
        <fullName evidence="2">PNPLA domain-containing protein</fullName>
    </recommendedName>
</protein>
<dbReference type="SUPFAM" id="SSF52151">
    <property type="entry name" value="FabD/lysophospholipase-like"/>
    <property type="match status" value="1"/>
</dbReference>
<evidence type="ECO:0000313" key="3">
    <source>
        <dbReference type="EMBL" id="GAA1517960.1"/>
    </source>
</evidence>
<sequence length="173" mass="17944">MTTLVAALAERRASGSGPGQRSDGLRIALAIEGGGNRAAYSAGMALALDEAGLTRAFDDVYGTSGGALNAAGTRRSDQRAAPPSRVERVLLAPYFLRHGRAAGVAHVGRHRTYAEDDLRLAEGTSAEVPTLVEVRPPPGSPDVARLTSDLGAIDTATEHGRSAMNAFLDRLPG</sequence>
<reference evidence="3 4" key="1">
    <citation type="journal article" date="2019" name="Int. J. Syst. Evol. Microbiol.">
        <title>The Global Catalogue of Microorganisms (GCM) 10K type strain sequencing project: providing services to taxonomists for standard genome sequencing and annotation.</title>
        <authorList>
            <consortium name="The Broad Institute Genomics Platform"/>
            <consortium name="The Broad Institute Genome Sequencing Center for Infectious Disease"/>
            <person name="Wu L."/>
            <person name="Ma J."/>
        </authorList>
    </citation>
    <scope>NUCLEOTIDE SEQUENCE [LARGE SCALE GENOMIC DNA]</scope>
    <source>
        <strain evidence="3 4">JCM 14942</strain>
    </source>
</reference>
<gene>
    <name evidence="3" type="ORF">GCM10009788_22590</name>
</gene>
<evidence type="ECO:0000256" key="1">
    <source>
        <dbReference type="ARBA" id="ARBA00023098"/>
    </source>
</evidence>
<comment type="caution">
    <text evidence="3">The sequence shown here is derived from an EMBL/GenBank/DDBJ whole genome shotgun (WGS) entry which is preliminary data.</text>
</comment>
<dbReference type="InterPro" id="IPR016035">
    <property type="entry name" value="Acyl_Trfase/lysoPLipase"/>
</dbReference>